<dbReference type="InterPro" id="IPR044245">
    <property type="entry name" value="Spartan"/>
</dbReference>
<keyword evidence="2" id="KW-1185">Reference proteome</keyword>
<accession>A0A8B7CKM8</accession>
<dbReference type="OrthoDB" id="5236983at2759"/>
<dbReference type="RefSeq" id="XP_008801150.2">
    <property type="nucleotide sequence ID" value="XM_008802928.4"/>
</dbReference>
<dbReference type="GO" id="GO:0003697">
    <property type="term" value="F:single-stranded DNA binding"/>
    <property type="evidence" value="ECO:0007669"/>
    <property type="project" value="InterPro"/>
</dbReference>
<name>A0A8B7CKM8_PHODC</name>
<dbReference type="InterPro" id="IPR006640">
    <property type="entry name" value="SprT-like_domain"/>
</dbReference>
<dbReference type="GO" id="GO:0005634">
    <property type="term" value="C:nucleus"/>
    <property type="evidence" value="ECO:0007669"/>
    <property type="project" value="TreeGrafter"/>
</dbReference>
<evidence type="ECO:0000313" key="3">
    <source>
        <dbReference type="RefSeq" id="XP_008801150.2"/>
    </source>
</evidence>
<organism evidence="2 3">
    <name type="scientific">Phoenix dactylifera</name>
    <name type="common">Date palm</name>
    <dbReference type="NCBI Taxonomy" id="42345"/>
    <lineage>
        <taxon>Eukaryota</taxon>
        <taxon>Viridiplantae</taxon>
        <taxon>Streptophyta</taxon>
        <taxon>Embryophyta</taxon>
        <taxon>Tracheophyta</taxon>
        <taxon>Spermatophyta</taxon>
        <taxon>Magnoliopsida</taxon>
        <taxon>Liliopsida</taxon>
        <taxon>Arecaceae</taxon>
        <taxon>Coryphoideae</taxon>
        <taxon>Phoeniceae</taxon>
        <taxon>Phoenix</taxon>
    </lineage>
</organism>
<evidence type="ECO:0000259" key="1">
    <source>
        <dbReference type="SMART" id="SM00731"/>
    </source>
</evidence>
<gene>
    <name evidence="3" type="primary">LOC103715338</name>
</gene>
<feature type="domain" description="SprT-like" evidence="1">
    <location>
        <begin position="46"/>
        <end position="232"/>
    </location>
</feature>
<reference evidence="3" key="2">
    <citation type="submission" date="2025-08" db="UniProtKB">
        <authorList>
            <consortium name="RefSeq"/>
        </authorList>
    </citation>
    <scope>IDENTIFICATION</scope>
    <source>
        <tissue evidence="3">Young leaves</tissue>
    </source>
</reference>
<dbReference type="PANTHER" id="PTHR21220">
    <property type="entry name" value="DNA-DEPENDENT METALLOPROTEASE SPRTN"/>
    <property type="match status" value="1"/>
</dbReference>
<dbReference type="KEGG" id="pda:103715338"/>
<dbReference type="AlphaFoldDB" id="A0A8B7CKM8"/>
<dbReference type="GO" id="GO:0004222">
    <property type="term" value="F:metalloendopeptidase activity"/>
    <property type="evidence" value="ECO:0007669"/>
    <property type="project" value="InterPro"/>
</dbReference>
<dbReference type="Pfam" id="PF10263">
    <property type="entry name" value="SprT-like"/>
    <property type="match status" value="1"/>
</dbReference>
<dbReference type="Proteomes" id="UP000228380">
    <property type="component" value="Chromosome 8"/>
</dbReference>
<dbReference type="PANTHER" id="PTHR21220:SF0">
    <property type="entry name" value="DNA-DEPENDENT METALLOPROTEASE SPRTN"/>
    <property type="match status" value="1"/>
</dbReference>
<dbReference type="GO" id="GO:0006974">
    <property type="term" value="P:DNA damage response"/>
    <property type="evidence" value="ECO:0007669"/>
    <property type="project" value="InterPro"/>
</dbReference>
<proteinExistence type="predicted"/>
<reference evidence="2" key="1">
    <citation type="journal article" date="2019" name="Nat. Commun.">
        <title>Genome-wide association mapping of date palm fruit traits.</title>
        <authorList>
            <person name="Hazzouri K.M."/>
            <person name="Gros-Balthazard M."/>
            <person name="Flowers J.M."/>
            <person name="Copetti D."/>
            <person name="Lemansour A."/>
            <person name="Lebrun M."/>
            <person name="Masmoudi K."/>
            <person name="Ferrand S."/>
            <person name="Dhar M.I."/>
            <person name="Fresquez Z.A."/>
            <person name="Rosas U."/>
            <person name="Zhang J."/>
            <person name="Talag J."/>
            <person name="Lee S."/>
            <person name="Kudrna D."/>
            <person name="Powell R.F."/>
            <person name="Leitch I.J."/>
            <person name="Krueger R.R."/>
            <person name="Wing R.A."/>
            <person name="Amiri K.M.A."/>
            <person name="Purugganan M.D."/>
        </authorList>
    </citation>
    <scope>NUCLEOTIDE SEQUENCE [LARGE SCALE GENOMIC DNA]</scope>
    <source>
        <strain evidence="2">cv. Khalas</strain>
    </source>
</reference>
<sequence length="538" mass="61330">MFLQHPKRKSHFPFSSPFISLYMLGASAAMAKEMELEEADLLDPTPDIHALFCHYDSLYFEDTLGACVVKWSSPRMTRCAGTCHYQKGGGCEIHLSEPLLKLRSISDLKNTLLHEMIHAFLWITKRNRGHSDHGPSFQAIMNSINSSSLTDHQRPSGGYKITIYHDFHEEVDSYRVHQWICESCGDLIKRSMNRQPSASDCLEHVGHVEFCGNLSCHWHRHMMSCGGSYMKIAEPPAFKDKRRVSKGVQELQEDEGSKLLSYVTRESSWRMQKSTNVKGSSKITNFFSFVHDVNRNLGSSSPSDNSFQRDIKSTELMAIELQTWIHAMAPEIPKQARTPACRKKRKFPLKQGDVIRPHLIPRKEKKQEFTCKRKRIDKLNNEFTVISKWLDFYADEETGEDMEPLVNKRSERRKKQKLLKHQMAREPDTKSVEIACLPYVGNCSKRGDRYCPSPCHRSGGQWRPSTIAKSEMEVYEIPVGAGTEQQPASFQACVESGNNTSVSGHYRSTKNHNLSKGELPLSSQVRDNTIDIIDISDG</sequence>
<dbReference type="SMART" id="SM00731">
    <property type="entry name" value="SprT"/>
    <property type="match status" value="1"/>
</dbReference>
<protein>
    <submittedName>
        <fullName evidence="3">Uncharacterized protein LOC103715338</fullName>
    </submittedName>
</protein>
<dbReference type="GeneID" id="103715338"/>
<dbReference type="GO" id="GO:0031593">
    <property type="term" value="F:polyubiquitin modification-dependent protein binding"/>
    <property type="evidence" value="ECO:0007669"/>
    <property type="project" value="TreeGrafter"/>
</dbReference>
<evidence type="ECO:0000313" key="2">
    <source>
        <dbReference type="Proteomes" id="UP000228380"/>
    </source>
</evidence>